<gene>
    <name evidence="1" type="ORF">B7C51_03830</name>
</gene>
<accession>A0A1V0UPB9</accession>
<proteinExistence type="predicted"/>
<dbReference type="AlphaFoldDB" id="A0A1V0UPB9"/>
<name>A0A1V0UPB9_9BACL</name>
<reference evidence="1 2" key="1">
    <citation type="submission" date="2017-03" db="EMBL/GenBank/DDBJ databases">
        <title>Paenibacillus larvae genome sequencing.</title>
        <authorList>
            <person name="Dingman D.W."/>
        </authorList>
    </citation>
    <scope>NUCLEOTIDE SEQUENCE [LARGE SCALE GENOMIC DNA]</scope>
    <source>
        <strain evidence="1 2">SAG 10367</strain>
    </source>
</reference>
<sequence length="65" mass="7502">MSDIKRFLLPALLIPGNLNDNMDRYSPELKAYAIALQPKTFTCNVEFKDFLGSLNRSFEARFLFV</sequence>
<evidence type="ECO:0000313" key="1">
    <source>
        <dbReference type="EMBL" id="ARF67123.1"/>
    </source>
</evidence>
<dbReference type="EMBL" id="CP020557">
    <property type="protein sequence ID" value="ARF67123.1"/>
    <property type="molecule type" value="Genomic_DNA"/>
</dbReference>
<dbReference type="Proteomes" id="UP000192727">
    <property type="component" value="Chromosome"/>
</dbReference>
<organism evidence="1 2">
    <name type="scientific">Paenibacillus larvae subsp. pulvifaciens</name>
    <dbReference type="NCBI Taxonomy" id="1477"/>
    <lineage>
        <taxon>Bacteria</taxon>
        <taxon>Bacillati</taxon>
        <taxon>Bacillota</taxon>
        <taxon>Bacilli</taxon>
        <taxon>Bacillales</taxon>
        <taxon>Paenibacillaceae</taxon>
        <taxon>Paenibacillus</taxon>
    </lineage>
</organism>
<protein>
    <submittedName>
        <fullName evidence="1">Uncharacterized protein</fullName>
    </submittedName>
</protein>
<evidence type="ECO:0000313" key="2">
    <source>
        <dbReference type="Proteomes" id="UP000192727"/>
    </source>
</evidence>